<evidence type="ECO:0000313" key="2">
    <source>
        <dbReference type="Proteomes" id="UP001226091"/>
    </source>
</evidence>
<gene>
    <name evidence="1" type="ORF">QLQ22_12485</name>
</gene>
<dbReference type="EMBL" id="CP126116">
    <property type="protein sequence ID" value="WHZ60092.1"/>
    <property type="molecule type" value="Genomic_DNA"/>
</dbReference>
<reference evidence="2" key="1">
    <citation type="journal article" date="2025" name="Aquaculture">
        <title>Assessment of the bioflocculant production and safety properties of Metabacillus hrfriensis sp. nov. based on phenotypic and whole-genome sequencing analysis.</title>
        <authorList>
            <person name="Zhang R."/>
            <person name="Zhao Z."/>
            <person name="Luo L."/>
            <person name="Wang S."/>
            <person name="Guo K."/>
            <person name="Xu W."/>
        </authorList>
    </citation>
    <scope>NUCLEOTIDE SEQUENCE [LARGE SCALE GENOMIC DNA]</scope>
    <source>
        <strain evidence="2">CT-WN-B3</strain>
    </source>
</reference>
<sequence>MVLSNLDAVKNVPESLEGKVAELRTVAEAKMKYYSASDRQEKTIELTNERTENPENVSIGMTSEEVLTKGWGRPQEINSTTTINGTEEQRVYPNFHYLYFEDGILVTIQN</sequence>
<accession>A0ACD4RIS7</accession>
<protein>
    <submittedName>
        <fullName evidence="1">Uncharacterized protein</fullName>
    </submittedName>
</protein>
<organism evidence="1 2">
    <name type="scientific">Metabacillus hrfriensis</name>
    <dbReference type="NCBI Taxonomy" id="3048891"/>
    <lineage>
        <taxon>Bacteria</taxon>
        <taxon>Bacillati</taxon>
        <taxon>Bacillota</taxon>
        <taxon>Bacilli</taxon>
        <taxon>Bacillales</taxon>
        <taxon>Bacillaceae</taxon>
        <taxon>Metabacillus</taxon>
    </lineage>
</organism>
<evidence type="ECO:0000313" key="1">
    <source>
        <dbReference type="EMBL" id="WHZ60092.1"/>
    </source>
</evidence>
<proteinExistence type="predicted"/>
<name>A0ACD4RIS7_9BACI</name>
<dbReference type="Proteomes" id="UP001226091">
    <property type="component" value="Chromosome"/>
</dbReference>
<keyword evidence="2" id="KW-1185">Reference proteome</keyword>